<protein>
    <submittedName>
        <fullName evidence="2">Iron-sulfur cluster assembly protein</fullName>
    </submittedName>
</protein>
<dbReference type="PANTHER" id="PTHR42831:SF1">
    <property type="entry name" value="FE-S PROTEIN MATURATION AUXILIARY FACTOR YITW"/>
    <property type="match status" value="1"/>
</dbReference>
<reference evidence="2" key="1">
    <citation type="submission" date="2022-08" db="EMBL/GenBank/DDBJ databases">
        <authorList>
            <person name="Vandamme P."/>
            <person name="Hettiarachchi A."/>
            <person name="Peeters C."/>
            <person name="Cnockaert M."/>
            <person name="Carlier A."/>
        </authorList>
    </citation>
    <scope>NUCLEOTIDE SEQUENCE</scope>
    <source>
        <strain evidence="2">LMG 31809</strain>
    </source>
</reference>
<dbReference type="InterPro" id="IPR052339">
    <property type="entry name" value="Fe-S_Maturation_MIP18"/>
</dbReference>
<dbReference type="Proteomes" id="UP001141619">
    <property type="component" value="Unassembled WGS sequence"/>
</dbReference>
<feature type="domain" description="MIP18 family-like" evidence="1">
    <location>
        <begin position="5"/>
        <end position="84"/>
    </location>
</feature>
<evidence type="ECO:0000313" key="2">
    <source>
        <dbReference type="EMBL" id="MDA5195041.1"/>
    </source>
</evidence>
<dbReference type="Gene3D" id="3.30.300.130">
    <property type="entry name" value="Fe-S cluster assembly (FSCA)"/>
    <property type="match status" value="1"/>
</dbReference>
<organism evidence="2 3">
    <name type="scientific">Govanella unica</name>
    <dbReference type="NCBI Taxonomy" id="2975056"/>
    <lineage>
        <taxon>Bacteria</taxon>
        <taxon>Pseudomonadati</taxon>
        <taxon>Pseudomonadota</taxon>
        <taxon>Alphaproteobacteria</taxon>
        <taxon>Emcibacterales</taxon>
        <taxon>Govanellaceae</taxon>
        <taxon>Govanella</taxon>
    </lineage>
</organism>
<evidence type="ECO:0000259" key="1">
    <source>
        <dbReference type="Pfam" id="PF01883"/>
    </source>
</evidence>
<dbReference type="RefSeq" id="WP_274944752.1">
    <property type="nucleotide sequence ID" value="NZ_JANWOI010000005.1"/>
</dbReference>
<dbReference type="InterPro" id="IPR002744">
    <property type="entry name" value="MIP18-like"/>
</dbReference>
<dbReference type="Pfam" id="PF01883">
    <property type="entry name" value="FeS_assembly_P"/>
    <property type="match status" value="1"/>
</dbReference>
<keyword evidence="3" id="KW-1185">Reference proteome</keyword>
<evidence type="ECO:0000313" key="3">
    <source>
        <dbReference type="Proteomes" id="UP001141619"/>
    </source>
</evidence>
<sequence>MITHDHILTLLDAITDPCSLAAGSPVGITTLGLIRAVDVKTGPDGAYVTVTMVLTSPGCLMASVFTNSILDILRAQPDVAAADVIFDHDAIWLPEDAAPAYRESRAAHLRTMNDRYAAMRSA</sequence>
<proteinExistence type="predicted"/>
<comment type="caution">
    <text evidence="2">The sequence shown here is derived from an EMBL/GenBank/DDBJ whole genome shotgun (WGS) entry which is preliminary data.</text>
</comment>
<dbReference type="PANTHER" id="PTHR42831">
    <property type="entry name" value="FE-S PROTEIN MATURATION AUXILIARY FACTOR YITW"/>
    <property type="match status" value="1"/>
</dbReference>
<dbReference type="AlphaFoldDB" id="A0A9X3U0E5"/>
<name>A0A9X3U0E5_9PROT</name>
<accession>A0A9X3U0E5</accession>
<reference evidence="2" key="2">
    <citation type="journal article" date="2023" name="Syst. Appl. Microbiol.">
        <title>Govania unica gen. nov., sp. nov., a rare biosphere bacterium that represents a novel family in the class Alphaproteobacteria.</title>
        <authorList>
            <person name="Vandamme P."/>
            <person name="Peeters C."/>
            <person name="Hettiarachchi A."/>
            <person name="Cnockaert M."/>
            <person name="Carlier A."/>
        </authorList>
    </citation>
    <scope>NUCLEOTIDE SEQUENCE</scope>
    <source>
        <strain evidence="2">LMG 31809</strain>
    </source>
</reference>
<gene>
    <name evidence="2" type="ORF">NYP16_13885</name>
</gene>
<dbReference type="EMBL" id="JANWOI010000005">
    <property type="protein sequence ID" value="MDA5195041.1"/>
    <property type="molecule type" value="Genomic_DNA"/>
</dbReference>
<dbReference type="SUPFAM" id="SSF117916">
    <property type="entry name" value="Fe-S cluster assembly (FSCA) domain-like"/>
    <property type="match status" value="1"/>
</dbReference>
<dbReference type="InterPro" id="IPR034904">
    <property type="entry name" value="FSCA_dom_sf"/>
</dbReference>